<evidence type="ECO:0000256" key="7">
    <source>
        <dbReference type="ARBA" id="ARBA00023180"/>
    </source>
</evidence>
<comment type="similarity">
    <text evidence="1 9">Belongs to the peptidase S8 family.</text>
</comment>
<dbReference type="GO" id="GO:0004252">
    <property type="term" value="F:serine-type endopeptidase activity"/>
    <property type="evidence" value="ECO:0007669"/>
    <property type="project" value="UniProtKB-UniRule"/>
</dbReference>
<feature type="domain" description="Peptidase S8/S53" evidence="11">
    <location>
        <begin position="155"/>
        <end position="613"/>
    </location>
</feature>
<dbReference type="InterPro" id="IPR045051">
    <property type="entry name" value="SBT"/>
</dbReference>
<evidence type="ECO:0000256" key="10">
    <source>
        <dbReference type="SAM" id="SignalP"/>
    </source>
</evidence>
<dbReference type="InterPro" id="IPR010259">
    <property type="entry name" value="S8pro/Inhibitor_I9"/>
</dbReference>
<feature type="active site" description="Charge relay system" evidence="8 9">
    <location>
        <position position="164"/>
    </location>
</feature>
<evidence type="ECO:0000313" key="15">
    <source>
        <dbReference type="EMBL" id="CAD1843734.1"/>
    </source>
</evidence>
<organism evidence="15">
    <name type="scientific">Ananas comosus var. bracteatus</name>
    <name type="common">red pineapple</name>
    <dbReference type="NCBI Taxonomy" id="296719"/>
    <lineage>
        <taxon>Eukaryota</taxon>
        <taxon>Viridiplantae</taxon>
        <taxon>Streptophyta</taxon>
        <taxon>Embryophyta</taxon>
        <taxon>Tracheophyta</taxon>
        <taxon>Spermatophyta</taxon>
        <taxon>Magnoliopsida</taxon>
        <taxon>Liliopsida</taxon>
        <taxon>Poales</taxon>
        <taxon>Bromeliaceae</taxon>
        <taxon>Bromelioideae</taxon>
        <taxon>Ananas</taxon>
    </lineage>
</organism>
<dbReference type="InterPro" id="IPR000209">
    <property type="entry name" value="Peptidase_S8/S53_dom"/>
</dbReference>
<evidence type="ECO:0000256" key="2">
    <source>
        <dbReference type="ARBA" id="ARBA00022525"/>
    </source>
</evidence>
<evidence type="ECO:0000256" key="4">
    <source>
        <dbReference type="ARBA" id="ARBA00022729"/>
    </source>
</evidence>
<evidence type="ECO:0000256" key="5">
    <source>
        <dbReference type="ARBA" id="ARBA00022801"/>
    </source>
</evidence>
<evidence type="ECO:0000259" key="13">
    <source>
        <dbReference type="Pfam" id="PF05922"/>
    </source>
</evidence>
<dbReference type="Gene3D" id="3.40.50.200">
    <property type="entry name" value="Peptidase S8/S53 domain"/>
    <property type="match status" value="1"/>
</dbReference>
<feature type="domain" description="Subtilisin-like protease fibronectin type-III" evidence="14">
    <location>
        <begin position="678"/>
        <end position="776"/>
    </location>
</feature>
<evidence type="ECO:0008006" key="16">
    <source>
        <dbReference type="Google" id="ProtNLM"/>
    </source>
</evidence>
<protein>
    <recommendedName>
        <fullName evidence="16">Subtilisin-like protease SBT1.2</fullName>
    </recommendedName>
</protein>
<keyword evidence="7" id="KW-0325">Glycoprotein</keyword>
<name>A0A6V7QKQ2_ANACO</name>
<evidence type="ECO:0000259" key="12">
    <source>
        <dbReference type="Pfam" id="PF02225"/>
    </source>
</evidence>
<keyword evidence="5 9" id="KW-0378">Hydrolase</keyword>
<dbReference type="Pfam" id="PF00082">
    <property type="entry name" value="Peptidase_S8"/>
    <property type="match status" value="1"/>
</dbReference>
<dbReference type="Gene3D" id="3.50.30.30">
    <property type="match status" value="1"/>
</dbReference>
<evidence type="ECO:0000256" key="1">
    <source>
        <dbReference type="ARBA" id="ARBA00011073"/>
    </source>
</evidence>
<dbReference type="SUPFAM" id="SSF52025">
    <property type="entry name" value="PA domain"/>
    <property type="match status" value="1"/>
</dbReference>
<dbReference type="Pfam" id="PF05922">
    <property type="entry name" value="Inhibitor_I9"/>
    <property type="match status" value="1"/>
</dbReference>
<feature type="signal peptide" evidence="10">
    <location>
        <begin position="1"/>
        <end position="26"/>
    </location>
</feature>
<feature type="active site" description="Charge relay system" evidence="8 9">
    <location>
        <position position="563"/>
    </location>
</feature>
<dbReference type="EMBL" id="LR862137">
    <property type="protein sequence ID" value="CAD1843734.1"/>
    <property type="molecule type" value="Genomic_DNA"/>
</dbReference>
<dbReference type="Gene3D" id="2.60.40.2310">
    <property type="match status" value="1"/>
</dbReference>
<gene>
    <name evidence="15" type="ORF">CB5_LOCUS26945</name>
</gene>
<evidence type="ECO:0000256" key="3">
    <source>
        <dbReference type="ARBA" id="ARBA00022670"/>
    </source>
</evidence>
<dbReference type="GO" id="GO:0006508">
    <property type="term" value="P:proteolysis"/>
    <property type="evidence" value="ECO:0007669"/>
    <property type="project" value="UniProtKB-KW"/>
</dbReference>
<dbReference type="InterPro" id="IPR022398">
    <property type="entry name" value="Peptidase_S8_His-AS"/>
</dbReference>
<dbReference type="Pfam" id="PF17766">
    <property type="entry name" value="fn3_6"/>
    <property type="match status" value="1"/>
</dbReference>
<feature type="domain" description="Inhibitor I9" evidence="13">
    <location>
        <begin position="52"/>
        <end position="127"/>
    </location>
</feature>
<reference evidence="15" key="1">
    <citation type="submission" date="2020-07" db="EMBL/GenBank/DDBJ databases">
        <authorList>
            <person name="Lin J."/>
        </authorList>
    </citation>
    <scope>NUCLEOTIDE SEQUENCE</scope>
</reference>
<dbReference type="PROSITE" id="PS00137">
    <property type="entry name" value="SUBTILASE_HIS"/>
    <property type="match status" value="1"/>
</dbReference>
<dbReference type="InterPro" id="IPR041469">
    <property type="entry name" value="Subtilisin-like_FN3"/>
</dbReference>
<proteinExistence type="inferred from homology"/>
<dbReference type="CDD" id="cd02120">
    <property type="entry name" value="PA_subtilisin_like"/>
    <property type="match status" value="1"/>
</dbReference>
<dbReference type="InterPro" id="IPR015500">
    <property type="entry name" value="Peptidase_S8_subtilisin-rel"/>
</dbReference>
<dbReference type="AlphaFoldDB" id="A0A6V7QKQ2"/>
<dbReference type="PRINTS" id="PR00723">
    <property type="entry name" value="SUBTILISIN"/>
</dbReference>
<keyword evidence="3 9" id="KW-0645">Protease</keyword>
<evidence type="ECO:0000256" key="9">
    <source>
        <dbReference type="PROSITE-ProRule" id="PRU01240"/>
    </source>
</evidence>
<keyword evidence="6 9" id="KW-0720">Serine protease</keyword>
<evidence type="ECO:0000259" key="11">
    <source>
        <dbReference type="Pfam" id="PF00082"/>
    </source>
</evidence>
<dbReference type="SUPFAM" id="SSF52743">
    <property type="entry name" value="Subtilisin-like"/>
    <property type="match status" value="1"/>
</dbReference>
<dbReference type="Pfam" id="PF02225">
    <property type="entry name" value="PA"/>
    <property type="match status" value="1"/>
</dbReference>
<dbReference type="InterPro" id="IPR003137">
    <property type="entry name" value="PA_domain"/>
</dbReference>
<feature type="domain" description="PA" evidence="12">
    <location>
        <begin position="391"/>
        <end position="477"/>
    </location>
</feature>
<dbReference type="InterPro" id="IPR046450">
    <property type="entry name" value="PA_dom_sf"/>
</dbReference>
<evidence type="ECO:0000256" key="6">
    <source>
        <dbReference type="ARBA" id="ARBA00022825"/>
    </source>
</evidence>
<feature type="chain" id="PRO_5027958898" description="Subtilisin-like protease SBT1.2" evidence="10">
    <location>
        <begin position="27"/>
        <end position="779"/>
    </location>
</feature>
<dbReference type="InterPro" id="IPR023827">
    <property type="entry name" value="Peptidase_S8_Asp-AS"/>
</dbReference>
<evidence type="ECO:0000259" key="14">
    <source>
        <dbReference type="Pfam" id="PF17766"/>
    </source>
</evidence>
<dbReference type="PROSITE" id="PS00136">
    <property type="entry name" value="SUBTILASE_ASP"/>
    <property type="match status" value="1"/>
</dbReference>
<dbReference type="PANTHER" id="PTHR10795">
    <property type="entry name" value="PROPROTEIN CONVERTASE SUBTILISIN/KEXIN"/>
    <property type="match status" value="1"/>
</dbReference>
<feature type="active site" description="Charge relay system" evidence="8 9">
    <location>
        <position position="224"/>
    </location>
</feature>
<keyword evidence="4 10" id="KW-0732">Signal</keyword>
<accession>A0A6V7QKQ2</accession>
<dbReference type="InterPro" id="IPR036852">
    <property type="entry name" value="Peptidase_S8/S53_dom_sf"/>
</dbReference>
<keyword evidence="2" id="KW-0964">Secreted</keyword>
<dbReference type="Gene3D" id="3.30.70.80">
    <property type="entry name" value="Peptidase S8 propeptide/proteinase inhibitor I9"/>
    <property type="match status" value="1"/>
</dbReference>
<sequence>MEQRKTKHPFLLLLLFSLLSSFPSLSAPNHPLFPITSSSSSSSSSRSDQIQTFIVHVQRLKGVEFAKVDDRESWHRSFLPNTTLSSGEPRLIHSYREVISGFAARLSADEVQAMQSLDGFLHAHPSRRLAPLTTYTPDFLGLSGRNGAWYDDRLGKGVVVGVVDTGVSVEHLSFADDGGMPPPPQDWRGSCELSGGRSCSNKLIGAAAFKGHQPVPVDGDKNGHGTHVASVAAGSFVDGATVLGNANGTAAGMAPKAHVAVYQVCFDGGCDESDVLAGIDKAIHDGVDVLVVAIGPRQLGLSESRPRPLYEDSVAIGSFAAVRNEILTVVAAGNDGPDEGTVANDAPWALTVGAGSTDRRITATVRLGDGTELDGESAYQPSSFNATMLQLVLPGFEPDFGGSRGCRNESFDGIDIKGKIVVCETGFNVSNVQKGQNAKNAGAAAMILLNHQKEGFTTFAEAHALPAAHLSYSDALTILSYLNSSTNSTPTATVIFKGTKFGARPSPAVASFSSRGPSRFNGGIIKPDVIAPGVNILAAWPDGIETDRFGSPAPTFHFLSGTSTAAAHVAGIVALLRNSHPQWSPDMLKSAVMTSADGLNRDGSPITDESDGAAASLFAVGAGHVNASLANNPGLVYELHSHRYVRYLCGLGYTDQQVQVITQHQVKCSKTHETEPEDLNYPSISVTLRSPSRKTIKRKVKHVGDPNTVYFAQIEQPKGANIELSQDKLEFKRTDERRHFHIILTTNETMRTGGRTSVGQLTWVSKRHVVRSPIFVTFF</sequence>
<evidence type="ECO:0000256" key="8">
    <source>
        <dbReference type="PIRSR" id="PIRSR615500-1"/>
    </source>
</evidence>
<dbReference type="PROSITE" id="PS51892">
    <property type="entry name" value="SUBTILASE"/>
    <property type="match status" value="1"/>
</dbReference>
<dbReference type="InterPro" id="IPR037045">
    <property type="entry name" value="S8pro/Inhibitor_I9_sf"/>
</dbReference>